<gene>
    <name evidence="11" type="ORF">SO802_008021</name>
</gene>
<keyword evidence="4" id="KW-0611">Plant defense</keyword>
<dbReference type="EMBL" id="JAZDWU010000002">
    <property type="protein sequence ID" value="KAL0012913.1"/>
    <property type="molecule type" value="Genomic_DNA"/>
</dbReference>
<feature type="domain" description="R13L1/DRL21-like LRR repeat region" evidence="10">
    <location>
        <begin position="704"/>
        <end position="833"/>
    </location>
</feature>
<comment type="caution">
    <text evidence="11">The sequence shown here is derived from an EMBL/GenBank/DDBJ whole genome shotgun (WGS) entry which is preliminary data.</text>
</comment>
<dbReference type="Gene3D" id="3.80.10.10">
    <property type="entry name" value="Ribonuclease Inhibitor"/>
    <property type="match status" value="1"/>
</dbReference>
<keyword evidence="1" id="KW-0433">Leucine-rich repeat</keyword>
<dbReference type="InterPro" id="IPR056789">
    <property type="entry name" value="LRR_R13L1-DRL21"/>
</dbReference>
<dbReference type="GO" id="GO:0043531">
    <property type="term" value="F:ADP binding"/>
    <property type="evidence" value="ECO:0007669"/>
    <property type="project" value="InterPro"/>
</dbReference>
<evidence type="ECO:0000259" key="9">
    <source>
        <dbReference type="Pfam" id="PF23559"/>
    </source>
</evidence>
<dbReference type="PRINTS" id="PR00364">
    <property type="entry name" value="DISEASERSIST"/>
</dbReference>
<evidence type="ECO:0000313" key="11">
    <source>
        <dbReference type="EMBL" id="KAL0012913.1"/>
    </source>
</evidence>
<dbReference type="Gene3D" id="3.40.50.300">
    <property type="entry name" value="P-loop containing nucleotide triphosphate hydrolases"/>
    <property type="match status" value="1"/>
</dbReference>
<dbReference type="PANTHER" id="PTHR36766">
    <property type="entry name" value="PLANT BROAD-SPECTRUM MILDEW RESISTANCE PROTEIN RPW8"/>
    <property type="match status" value="1"/>
</dbReference>
<evidence type="ECO:0000313" key="12">
    <source>
        <dbReference type="Proteomes" id="UP001459277"/>
    </source>
</evidence>
<feature type="compositionally biased region" description="Acidic residues" evidence="6">
    <location>
        <begin position="985"/>
        <end position="995"/>
    </location>
</feature>
<proteinExistence type="predicted"/>
<evidence type="ECO:0000256" key="3">
    <source>
        <dbReference type="ARBA" id="ARBA00022741"/>
    </source>
</evidence>
<dbReference type="FunFam" id="1.10.10.10:FF:000322">
    <property type="entry name" value="Probable disease resistance protein At1g63360"/>
    <property type="match status" value="1"/>
</dbReference>
<dbReference type="GO" id="GO:0051707">
    <property type="term" value="P:response to other organism"/>
    <property type="evidence" value="ECO:0007669"/>
    <property type="project" value="UniProtKB-ARBA"/>
</dbReference>
<dbReference type="InterPro" id="IPR041118">
    <property type="entry name" value="Rx_N"/>
</dbReference>
<evidence type="ECO:0000256" key="1">
    <source>
        <dbReference type="ARBA" id="ARBA00022614"/>
    </source>
</evidence>
<feature type="domain" description="Disease resistance protein winged helix" evidence="9">
    <location>
        <begin position="446"/>
        <end position="518"/>
    </location>
</feature>
<feature type="domain" description="NB-ARC" evidence="7">
    <location>
        <begin position="205"/>
        <end position="360"/>
    </location>
</feature>
<reference evidence="11 12" key="1">
    <citation type="submission" date="2024-01" db="EMBL/GenBank/DDBJ databases">
        <title>A telomere-to-telomere, gap-free genome of sweet tea (Lithocarpus litseifolius).</title>
        <authorList>
            <person name="Zhou J."/>
        </authorList>
    </citation>
    <scope>NUCLEOTIDE SEQUENCE [LARGE SCALE GENOMIC DNA]</scope>
    <source>
        <strain evidence="11">Zhou-2022a</strain>
        <tissue evidence="11">Leaf</tissue>
    </source>
</reference>
<dbReference type="InterPro" id="IPR032675">
    <property type="entry name" value="LRR_dom_sf"/>
</dbReference>
<dbReference type="AlphaFoldDB" id="A0AAW2DTM7"/>
<accession>A0AAW2DTM7</accession>
<sequence>MAGALVSALIEQMTSITLQEAKQEIKLVVGVDEEIRRLEGNLRTILAVLDDAEKREVQDKAVKLWLQNLKEASYEMDNVLDEWNTAMIELEIEKEEEHENDDNTSVLKKKKKNKVCSFIPSPSRCFSQVNKLVLRHDIAHKIKELNVRLDEVVKKRVEFGFELTRGPEGVVRPKTTSFIDVSEICGRDTEKGDLVSYILGMGCQEERNPHVISLVGMGGIGKTTLAQLAYNHYDVQAHFEERMWICVSEPFDQCKIAKSIIEVVGGESSNTTELQILLQNICELIGKKRFFLVLDDVWTEDSTMWEPFRLALKNGAQGSRILVTTRNEKVAKIMRSAHTINLGVLSDENCWLIFSTIAFIDEDLGQQKQLVDLGKEISKKCKGLPLAAKTLGSLMRFKRSREQWEGVLHSCLWDLEDIKRGLFAPLLLSYYDLSSPMKQCFSYCAIFPKDYIFYREQLAFHWMAQGYIKSMANVEMEIIAEEYFENLVVRSFFQDLEKCEVDGKIISCKMHDIVHDFAQLMATNECFAIDGDKKVEIDCRNAHHLLLDNPKHTKFPVCIYNAKNLRTLVVRSKIDNLDIFLTKLLDHFKWLRTLILRCPIKKLPDVVGNLIHLRFILLDISDDIEELPESICNLCNLQTLYVKRCRCLKKLPQGMGKLINLRHLFLGLNNSIGSFPKGISRLSSLRTLSHFKICGKNDSGGSKLGELKNLNQIGESLGITGLGNMLDVSEVENAQFKKKIRLRQLYLTFNVKDEDVDEGDRRMENDVLVLNALEPHPDLELLHIYFYQGTTFYFNWMISLSKLKNLHLGSCIKLERLPLLGKLPLLESLRIHELIKLKLGSEFLGIESRNKNKKDDIIIFPKLKYLEIRGLQEWEEWIEIGGMSQEGEEDDYCFTIMPCIHFLQICRCPKLKSLPNFLRTTSLKHLDISWCPLLSERCQRGIGEDWPKISHIPNIIDWMNMQRDGCEGKSYYSDISSSSSSKLEEVDDKDDVCKG</sequence>
<evidence type="ECO:0000259" key="8">
    <source>
        <dbReference type="Pfam" id="PF18052"/>
    </source>
</evidence>
<evidence type="ECO:0000259" key="10">
    <source>
        <dbReference type="Pfam" id="PF25019"/>
    </source>
</evidence>
<dbReference type="GO" id="GO:0005524">
    <property type="term" value="F:ATP binding"/>
    <property type="evidence" value="ECO:0007669"/>
    <property type="project" value="UniProtKB-KW"/>
</dbReference>
<protein>
    <submittedName>
        <fullName evidence="11">Uncharacterized protein</fullName>
    </submittedName>
</protein>
<organism evidence="11 12">
    <name type="scientific">Lithocarpus litseifolius</name>
    <dbReference type="NCBI Taxonomy" id="425828"/>
    <lineage>
        <taxon>Eukaryota</taxon>
        <taxon>Viridiplantae</taxon>
        <taxon>Streptophyta</taxon>
        <taxon>Embryophyta</taxon>
        <taxon>Tracheophyta</taxon>
        <taxon>Spermatophyta</taxon>
        <taxon>Magnoliopsida</taxon>
        <taxon>eudicotyledons</taxon>
        <taxon>Gunneridae</taxon>
        <taxon>Pentapetalae</taxon>
        <taxon>rosids</taxon>
        <taxon>fabids</taxon>
        <taxon>Fagales</taxon>
        <taxon>Fagaceae</taxon>
        <taxon>Lithocarpus</taxon>
    </lineage>
</organism>
<dbReference type="Pfam" id="PF18052">
    <property type="entry name" value="Rx_N"/>
    <property type="match status" value="1"/>
</dbReference>
<keyword evidence="5" id="KW-0067">ATP-binding</keyword>
<dbReference type="InterPro" id="IPR042197">
    <property type="entry name" value="Apaf_helical"/>
</dbReference>
<dbReference type="SUPFAM" id="SSF52058">
    <property type="entry name" value="L domain-like"/>
    <property type="match status" value="1"/>
</dbReference>
<dbReference type="Proteomes" id="UP001459277">
    <property type="component" value="Unassembled WGS sequence"/>
</dbReference>
<dbReference type="Gene3D" id="1.10.8.430">
    <property type="entry name" value="Helical domain of apoptotic protease-activating factors"/>
    <property type="match status" value="1"/>
</dbReference>
<dbReference type="InterPro" id="IPR058922">
    <property type="entry name" value="WHD_DRP"/>
</dbReference>
<dbReference type="Pfam" id="PF23559">
    <property type="entry name" value="WHD_DRP"/>
    <property type="match status" value="1"/>
</dbReference>
<feature type="domain" description="Disease resistance N-terminal" evidence="8">
    <location>
        <begin position="6"/>
        <end position="91"/>
    </location>
</feature>
<dbReference type="GO" id="GO:0006952">
    <property type="term" value="P:defense response"/>
    <property type="evidence" value="ECO:0007669"/>
    <property type="project" value="UniProtKB-KW"/>
</dbReference>
<dbReference type="PANTHER" id="PTHR36766:SF45">
    <property type="entry name" value="NB-ARC DOMAIN-CONTAINING PROTEIN"/>
    <property type="match status" value="1"/>
</dbReference>
<keyword evidence="12" id="KW-1185">Reference proteome</keyword>
<dbReference type="Pfam" id="PF25019">
    <property type="entry name" value="LRR_R13L1-DRL21"/>
    <property type="match status" value="1"/>
</dbReference>
<evidence type="ECO:0000256" key="6">
    <source>
        <dbReference type="SAM" id="MobiDB-lite"/>
    </source>
</evidence>
<evidence type="ECO:0000256" key="2">
    <source>
        <dbReference type="ARBA" id="ARBA00022737"/>
    </source>
</evidence>
<dbReference type="Gene3D" id="1.20.5.4130">
    <property type="match status" value="1"/>
</dbReference>
<keyword evidence="3" id="KW-0547">Nucleotide-binding</keyword>
<dbReference type="InterPro" id="IPR002182">
    <property type="entry name" value="NB-ARC"/>
</dbReference>
<feature type="region of interest" description="Disordered" evidence="6">
    <location>
        <begin position="976"/>
        <end position="995"/>
    </location>
</feature>
<evidence type="ECO:0000259" key="7">
    <source>
        <dbReference type="Pfam" id="PF00931"/>
    </source>
</evidence>
<evidence type="ECO:0000256" key="4">
    <source>
        <dbReference type="ARBA" id="ARBA00022821"/>
    </source>
</evidence>
<dbReference type="InterPro" id="IPR027417">
    <property type="entry name" value="P-loop_NTPase"/>
</dbReference>
<name>A0AAW2DTM7_9ROSI</name>
<dbReference type="SUPFAM" id="SSF52540">
    <property type="entry name" value="P-loop containing nucleoside triphosphate hydrolases"/>
    <property type="match status" value="1"/>
</dbReference>
<dbReference type="Gene3D" id="1.10.10.10">
    <property type="entry name" value="Winged helix-like DNA-binding domain superfamily/Winged helix DNA-binding domain"/>
    <property type="match status" value="1"/>
</dbReference>
<dbReference type="InterPro" id="IPR036388">
    <property type="entry name" value="WH-like_DNA-bd_sf"/>
</dbReference>
<evidence type="ECO:0000256" key="5">
    <source>
        <dbReference type="ARBA" id="ARBA00022840"/>
    </source>
</evidence>
<dbReference type="Pfam" id="PF00931">
    <property type="entry name" value="NB-ARC"/>
    <property type="match status" value="1"/>
</dbReference>
<dbReference type="FunFam" id="3.40.50.300:FF:001091">
    <property type="entry name" value="Probable disease resistance protein At1g61300"/>
    <property type="match status" value="1"/>
</dbReference>
<keyword evidence="2" id="KW-0677">Repeat</keyword>